<evidence type="ECO:0000313" key="3">
    <source>
        <dbReference type="Proteomes" id="UP000026923"/>
    </source>
</evidence>
<dbReference type="Gene3D" id="3.30.70.100">
    <property type="match status" value="1"/>
</dbReference>
<dbReference type="PANTHER" id="PTHR33336:SF3">
    <property type="entry name" value="ABM DOMAIN-CONTAINING PROTEIN"/>
    <property type="match status" value="1"/>
</dbReference>
<protein>
    <submittedName>
        <fullName evidence="2">Antibiotic biosynthesis monooxygenase</fullName>
    </submittedName>
</protein>
<dbReference type="Pfam" id="PF03992">
    <property type="entry name" value="ABM"/>
    <property type="match status" value="1"/>
</dbReference>
<dbReference type="AlphaFoldDB" id="A0A061JTX7"/>
<dbReference type="EMBL" id="AMCZ02000007">
    <property type="protein sequence ID" value="EWC41780.1"/>
    <property type="molecule type" value="Genomic_DNA"/>
</dbReference>
<name>A0A061JTX7_STUST</name>
<dbReference type="GO" id="GO:0004497">
    <property type="term" value="F:monooxygenase activity"/>
    <property type="evidence" value="ECO:0007669"/>
    <property type="project" value="UniProtKB-KW"/>
</dbReference>
<feature type="domain" description="ABM" evidence="1">
    <location>
        <begin position="2"/>
        <end position="93"/>
    </location>
</feature>
<sequence>MYCLILKTQLKPGSFAQFMEAMRVNAAASVQNEPDCLVFDVVQDLSDPDLVYLYELYRDESAFTYHKTTEHYLQSRPLVGEYIVKQEAMKGRMVSANSKR</sequence>
<dbReference type="InterPro" id="IPR050744">
    <property type="entry name" value="AI-2_Isomerase_LsrG"/>
</dbReference>
<dbReference type="Proteomes" id="UP000026923">
    <property type="component" value="Unassembled WGS sequence"/>
</dbReference>
<proteinExistence type="predicted"/>
<dbReference type="SUPFAM" id="SSF54909">
    <property type="entry name" value="Dimeric alpha+beta barrel"/>
    <property type="match status" value="1"/>
</dbReference>
<reference evidence="2 3" key="1">
    <citation type="journal article" date="2013" name="Genome Announc.">
        <title>Draft Genome of the Nitrogen-Fixing Bacterium Pseudomonas stutzeri Strain KOS6 Isolated from Industrial Hydrocarbon Sludge.</title>
        <authorList>
            <person name="Grigoryeva T.V."/>
            <person name="Laikov A.V."/>
            <person name="Naumova R.P."/>
            <person name="Manolov A.I."/>
            <person name="Larin A.K."/>
            <person name="Karpova I.Y."/>
            <person name="Semashko T.A."/>
            <person name="Alexeev D.G."/>
            <person name="Kostryukova E.S."/>
            <person name="Muller R."/>
            <person name="Govorun V.M."/>
        </authorList>
    </citation>
    <scope>NUCLEOTIDE SEQUENCE [LARGE SCALE GENOMIC DNA]</scope>
    <source>
        <strain evidence="2 3">KOS6</strain>
    </source>
</reference>
<dbReference type="PANTHER" id="PTHR33336">
    <property type="entry name" value="QUINOL MONOOXYGENASE YGIN-RELATED"/>
    <property type="match status" value="1"/>
</dbReference>
<gene>
    <name evidence="2" type="ORF">B597_007585</name>
</gene>
<evidence type="ECO:0000259" key="1">
    <source>
        <dbReference type="PROSITE" id="PS51725"/>
    </source>
</evidence>
<comment type="caution">
    <text evidence="2">The sequence shown here is derived from an EMBL/GenBank/DDBJ whole genome shotgun (WGS) entry which is preliminary data.</text>
</comment>
<dbReference type="RefSeq" id="WP_003294241.1">
    <property type="nucleotide sequence ID" value="NZ_KK020675.1"/>
</dbReference>
<keyword evidence="2" id="KW-0560">Oxidoreductase</keyword>
<dbReference type="InterPro" id="IPR007138">
    <property type="entry name" value="ABM_dom"/>
</dbReference>
<dbReference type="eggNOG" id="COG1359">
    <property type="taxonomic scope" value="Bacteria"/>
</dbReference>
<dbReference type="PROSITE" id="PS51725">
    <property type="entry name" value="ABM"/>
    <property type="match status" value="1"/>
</dbReference>
<evidence type="ECO:0000313" key="2">
    <source>
        <dbReference type="EMBL" id="EWC41780.1"/>
    </source>
</evidence>
<dbReference type="HOGENOM" id="CLU_131496_3_2_6"/>
<organism evidence="2 3">
    <name type="scientific">Stutzerimonas stutzeri KOS6</name>
    <dbReference type="NCBI Taxonomy" id="1218352"/>
    <lineage>
        <taxon>Bacteria</taxon>
        <taxon>Pseudomonadati</taxon>
        <taxon>Pseudomonadota</taxon>
        <taxon>Gammaproteobacteria</taxon>
        <taxon>Pseudomonadales</taxon>
        <taxon>Pseudomonadaceae</taxon>
        <taxon>Stutzerimonas</taxon>
    </lineage>
</organism>
<keyword evidence="2" id="KW-0503">Monooxygenase</keyword>
<accession>A0A061JTX7</accession>
<dbReference type="GO" id="GO:0005829">
    <property type="term" value="C:cytosol"/>
    <property type="evidence" value="ECO:0007669"/>
    <property type="project" value="TreeGrafter"/>
</dbReference>
<dbReference type="OrthoDB" id="9812754at2"/>
<dbReference type="InterPro" id="IPR011008">
    <property type="entry name" value="Dimeric_a/b-barrel"/>
</dbReference>